<dbReference type="GO" id="GO:0003677">
    <property type="term" value="F:DNA binding"/>
    <property type="evidence" value="ECO:0007669"/>
    <property type="project" value="UniProtKB-KW"/>
</dbReference>
<evidence type="ECO:0000259" key="2">
    <source>
        <dbReference type="Pfam" id="PF07282"/>
    </source>
</evidence>
<name>A0A0F9NY51_9ZZZZ</name>
<protein>
    <recommendedName>
        <fullName evidence="2">Cas12f1-like TNB domain-containing protein</fullName>
    </recommendedName>
</protein>
<feature type="non-terminal residue" evidence="3">
    <location>
        <position position="1"/>
    </location>
</feature>
<dbReference type="AlphaFoldDB" id="A0A0F9NY51"/>
<sequence>RKRNRRGKKFKCKACSFECDADLNAARNIALEGLPAISKSQRLLRANRKGFYWHEVVQECIVPEA</sequence>
<dbReference type="EMBL" id="LAZR01007291">
    <property type="protein sequence ID" value="KKM86207.1"/>
    <property type="molecule type" value="Genomic_DNA"/>
</dbReference>
<keyword evidence="1" id="KW-0238">DNA-binding</keyword>
<comment type="caution">
    <text evidence="3">The sequence shown here is derived from an EMBL/GenBank/DDBJ whole genome shotgun (WGS) entry which is preliminary data.</text>
</comment>
<feature type="domain" description="Cas12f1-like TNB" evidence="2">
    <location>
        <begin position="7"/>
        <end position="29"/>
    </location>
</feature>
<reference evidence="3" key="1">
    <citation type="journal article" date="2015" name="Nature">
        <title>Complex archaea that bridge the gap between prokaryotes and eukaryotes.</title>
        <authorList>
            <person name="Spang A."/>
            <person name="Saw J.H."/>
            <person name="Jorgensen S.L."/>
            <person name="Zaremba-Niedzwiedzka K."/>
            <person name="Martijn J."/>
            <person name="Lind A.E."/>
            <person name="van Eijk R."/>
            <person name="Schleper C."/>
            <person name="Guy L."/>
            <person name="Ettema T.J."/>
        </authorList>
    </citation>
    <scope>NUCLEOTIDE SEQUENCE</scope>
</reference>
<proteinExistence type="predicted"/>
<accession>A0A0F9NY51</accession>
<organism evidence="3">
    <name type="scientific">marine sediment metagenome</name>
    <dbReference type="NCBI Taxonomy" id="412755"/>
    <lineage>
        <taxon>unclassified sequences</taxon>
        <taxon>metagenomes</taxon>
        <taxon>ecological metagenomes</taxon>
    </lineage>
</organism>
<evidence type="ECO:0000256" key="1">
    <source>
        <dbReference type="ARBA" id="ARBA00023125"/>
    </source>
</evidence>
<gene>
    <name evidence="3" type="ORF">LCGC14_1281240</name>
</gene>
<dbReference type="Pfam" id="PF07282">
    <property type="entry name" value="Cas12f1-like_TNB"/>
    <property type="match status" value="1"/>
</dbReference>
<dbReference type="InterPro" id="IPR010095">
    <property type="entry name" value="Cas12f1-like_TNB"/>
</dbReference>
<evidence type="ECO:0000313" key="3">
    <source>
        <dbReference type="EMBL" id="KKM86207.1"/>
    </source>
</evidence>